<evidence type="ECO:0000256" key="2">
    <source>
        <dbReference type="ARBA" id="ARBA00005349"/>
    </source>
</evidence>
<evidence type="ECO:0000256" key="5">
    <source>
        <dbReference type="ARBA" id="ARBA00022792"/>
    </source>
</evidence>
<keyword evidence="8" id="KW-0503">Monooxygenase</keyword>
<sequence length="473" mass="51245">RSDRRSLVNYYFSRYYSMLNMSLVARHVSSNSARASSGCDILIVGGGLVGNAVAASIDFFSGLNPQLRGQKVVVIDSAKSKPVLPSKGSPYSNRVSAVSPASVSLFRDLGVWNQLEKYRVKRVNKLHVIESSSRAEITFDRPGNAEVAFIVENDAIVGVLSDLLSTLSNVTHRTAACVESCQLPDSTRDLAIVTVRSGESFSAQLVIGADGANSMVRECASMDTTCWSYSQSAVVATVRVSADGGNETAWQRFSPLGPIALLPLTSELSSLVWTTSPDEAKRICSLSADSFVDELNEALLTTAHQNSITNQALFAIDSTFSYMRSSVRASSVPPHILSLERDNRASFPLGFSNSQTYIAPRVALLGDAAHRVHPLAGQGVNMGWRDVVILTRVLEKALKSGADIGSLSSLRRYDSLAQQYNVPTMVAIDWLNRIYRTQSTPIVLARSIGLSAFNSLLPLKDFLVHSLSQHPKV</sequence>
<evidence type="ECO:0000256" key="1">
    <source>
        <dbReference type="ARBA" id="ARBA00001974"/>
    </source>
</evidence>
<protein>
    <recommendedName>
        <fullName evidence="11">FAD-binding domain-containing protein</fullName>
    </recommendedName>
</protein>
<evidence type="ECO:0000256" key="6">
    <source>
        <dbReference type="ARBA" id="ARBA00022827"/>
    </source>
</evidence>
<evidence type="ECO:0000256" key="10">
    <source>
        <dbReference type="ARBA" id="ARBA00023136"/>
    </source>
</evidence>
<keyword evidence="9" id="KW-0496">Mitochondrion</keyword>
<dbReference type="InterPro" id="IPR000689">
    <property type="entry name" value="UbQ_mOase_COQ6"/>
</dbReference>
<dbReference type="PRINTS" id="PR00420">
    <property type="entry name" value="RNGMNOXGNASE"/>
</dbReference>
<dbReference type="FunFam" id="3.50.50.60:FF:000021">
    <property type="entry name" value="Ubiquinone biosynthesis monooxygenase COQ6"/>
    <property type="match status" value="1"/>
</dbReference>
<evidence type="ECO:0000256" key="9">
    <source>
        <dbReference type="ARBA" id="ARBA00023128"/>
    </source>
</evidence>
<evidence type="ECO:0000259" key="11">
    <source>
        <dbReference type="Pfam" id="PF01494"/>
    </source>
</evidence>
<dbReference type="InterPro" id="IPR051205">
    <property type="entry name" value="UbiH/COQ6_monooxygenase"/>
</dbReference>
<keyword evidence="4" id="KW-0831">Ubiquinone biosynthesis</keyword>
<dbReference type="SUPFAM" id="SSF51905">
    <property type="entry name" value="FAD/NAD(P)-binding domain"/>
    <property type="match status" value="1"/>
</dbReference>
<reference evidence="13" key="1">
    <citation type="submission" date="2022-10" db="EMBL/GenBank/DDBJ databases">
        <title>Genome assembly of Pristionchus species.</title>
        <authorList>
            <person name="Yoshida K."/>
            <person name="Sommer R.J."/>
        </authorList>
    </citation>
    <scope>NUCLEOTIDE SEQUENCE [LARGE SCALE GENOMIC DNA]</scope>
    <source>
        <strain evidence="13">RS5460</strain>
    </source>
</reference>
<keyword evidence="7" id="KW-0560">Oxidoreductase</keyword>
<name>A0AAN5DAT3_9BILA</name>
<dbReference type="NCBIfam" id="TIGR01988">
    <property type="entry name" value="Ubi-OHases"/>
    <property type="match status" value="1"/>
</dbReference>
<dbReference type="GO" id="GO:0006744">
    <property type="term" value="P:ubiquinone biosynthetic process"/>
    <property type="evidence" value="ECO:0007669"/>
    <property type="project" value="UniProtKB-KW"/>
</dbReference>
<dbReference type="Proteomes" id="UP001328107">
    <property type="component" value="Unassembled WGS sequence"/>
</dbReference>
<evidence type="ECO:0000256" key="4">
    <source>
        <dbReference type="ARBA" id="ARBA00022688"/>
    </source>
</evidence>
<dbReference type="EMBL" id="BTRK01000006">
    <property type="protein sequence ID" value="GMR59162.1"/>
    <property type="molecule type" value="Genomic_DNA"/>
</dbReference>
<dbReference type="AlphaFoldDB" id="A0AAN5DAT3"/>
<evidence type="ECO:0000313" key="13">
    <source>
        <dbReference type="Proteomes" id="UP001328107"/>
    </source>
</evidence>
<comment type="cofactor">
    <cofactor evidence="1">
        <name>FAD</name>
        <dbReference type="ChEBI" id="CHEBI:57692"/>
    </cofactor>
</comment>
<organism evidence="12 13">
    <name type="scientific">Pristionchus mayeri</name>
    <dbReference type="NCBI Taxonomy" id="1317129"/>
    <lineage>
        <taxon>Eukaryota</taxon>
        <taxon>Metazoa</taxon>
        <taxon>Ecdysozoa</taxon>
        <taxon>Nematoda</taxon>
        <taxon>Chromadorea</taxon>
        <taxon>Rhabditida</taxon>
        <taxon>Rhabditina</taxon>
        <taxon>Diplogasteromorpha</taxon>
        <taxon>Diplogasteroidea</taxon>
        <taxon>Neodiplogasteridae</taxon>
        <taxon>Pristionchus</taxon>
    </lineage>
</organism>
<dbReference type="GO" id="GO:0071949">
    <property type="term" value="F:FAD binding"/>
    <property type="evidence" value="ECO:0007669"/>
    <property type="project" value="InterPro"/>
</dbReference>
<dbReference type="PANTHER" id="PTHR43876">
    <property type="entry name" value="UBIQUINONE BIOSYNTHESIS MONOOXYGENASE COQ6, MITOCHONDRIAL"/>
    <property type="match status" value="1"/>
</dbReference>
<keyword evidence="10" id="KW-0472">Membrane</keyword>
<dbReference type="InterPro" id="IPR002938">
    <property type="entry name" value="FAD-bd"/>
</dbReference>
<dbReference type="InterPro" id="IPR010971">
    <property type="entry name" value="UbiH/COQ6"/>
</dbReference>
<keyword evidence="3" id="KW-0285">Flavoprotein</keyword>
<evidence type="ECO:0000313" key="12">
    <source>
        <dbReference type="EMBL" id="GMR59162.1"/>
    </source>
</evidence>
<keyword evidence="5" id="KW-0999">Mitochondrion inner membrane</keyword>
<dbReference type="PANTHER" id="PTHR43876:SF7">
    <property type="entry name" value="UBIQUINONE BIOSYNTHESIS MONOOXYGENASE COQ6, MITOCHONDRIAL"/>
    <property type="match status" value="1"/>
</dbReference>
<dbReference type="Pfam" id="PF01494">
    <property type="entry name" value="FAD_binding_3"/>
    <property type="match status" value="2"/>
</dbReference>
<evidence type="ECO:0000256" key="7">
    <source>
        <dbReference type="ARBA" id="ARBA00023002"/>
    </source>
</evidence>
<dbReference type="Gene3D" id="3.50.50.60">
    <property type="entry name" value="FAD/NAD(P)-binding domain"/>
    <property type="match status" value="2"/>
</dbReference>
<dbReference type="GO" id="GO:0106364">
    <property type="term" value="F:4-hydroxy-3-all-trans-polyprenylbenzoate oxygenase activity"/>
    <property type="evidence" value="ECO:0007669"/>
    <property type="project" value="InterPro"/>
</dbReference>
<dbReference type="InterPro" id="IPR036188">
    <property type="entry name" value="FAD/NAD-bd_sf"/>
</dbReference>
<feature type="non-terminal residue" evidence="12">
    <location>
        <position position="1"/>
    </location>
</feature>
<keyword evidence="13" id="KW-1185">Reference proteome</keyword>
<keyword evidence="6" id="KW-0274">FAD</keyword>
<dbReference type="GO" id="GO:0005739">
    <property type="term" value="C:mitochondrion"/>
    <property type="evidence" value="ECO:0007669"/>
    <property type="project" value="TreeGrafter"/>
</dbReference>
<accession>A0AAN5DAT3</accession>
<dbReference type="HAMAP" id="MF_03193">
    <property type="entry name" value="COQ6_monooxygenase"/>
    <property type="match status" value="1"/>
</dbReference>
<dbReference type="PROSITE" id="PS01304">
    <property type="entry name" value="UBIH"/>
    <property type="match status" value="1"/>
</dbReference>
<evidence type="ECO:0000256" key="8">
    <source>
        <dbReference type="ARBA" id="ARBA00023033"/>
    </source>
</evidence>
<dbReference type="InterPro" id="IPR018168">
    <property type="entry name" value="Ubi_Hdrlase_CS"/>
</dbReference>
<gene>
    <name evidence="12" type="ORF">PMAYCL1PPCAC_29357</name>
</gene>
<feature type="domain" description="FAD-binding" evidence="11">
    <location>
        <begin position="340"/>
        <end position="404"/>
    </location>
</feature>
<proteinExistence type="inferred from homology"/>
<feature type="domain" description="FAD-binding" evidence="11">
    <location>
        <begin position="39"/>
        <end position="309"/>
    </location>
</feature>
<comment type="caution">
    <text evidence="12">The sequence shown here is derived from an EMBL/GenBank/DDBJ whole genome shotgun (WGS) entry which is preliminary data.</text>
</comment>
<comment type="similarity">
    <text evidence="2">Belongs to the UbiH/COQ6 family.</text>
</comment>
<evidence type="ECO:0000256" key="3">
    <source>
        <dbReference type="ARBA" id="ARBA00022630"/>
    </source>
</evidence>